<dbReference type="OrthoDB" id="289721at2759"/>
<protein>
    <submittedName>
        <fullName evidence="2">Uncharacterized protein</fullName>
    </submittedName>
</protein>
<name>A0A367XSF6_9ASCO</name>
<evidence type="ECO:0000313" key="2">
    <source>
        <dbReference type="EMBL" id="RCK55732.1"/>
    </source>
</evidence>
<feature type="compositionally biased region" description="Polar residues" evidence="1">
    <location>
        <begin position="1"/>
        <end position="15"/>
    </location>
</feature>
<reference evidence="2 3" key="1">
    <citation type="submission" date="2018-06" db="EMBL/GenBank/DDBJ databases">
        <title>Whole genome sequencing of Candida tropicalis (genome annotated by CSBL at Korea University).</title>
        <authorList>
            <person name="Ahn J."/>
        </authorList>
    </citation>
    <scope>NUCLEOTIDE SEQUENCE [LARGE SCALE GENOMIC DNA]</scope>
    <source>
        <strain evidence="2 3">ATCC 20962</strain>
    </source>
</reference>
<dbReference type="AlphaFoldDB" id="A0A367XSF6"/>
<comment type="caution">
    <text evidence="2">The sequence shown here is derived from an EMBL/GenBank/DDBJ whole genome shotgun (WGS) entry which is preliminary data.</text>
</comment>
<accession>A0A367XSF6</accession>
<sequence length="202" mass="22444">MLEINLNSKPTTAKTQPFPHPPPPVYHRAQSTTSINTIHGNSSTSTINSVTGTPKRPGDYYTAKLMKRRSDASATSTALIHHDNSSLFSVPSSVRSSTTTILLQMSSPKPQFQRSFSVPALTNNQNQNHTQSHGQVQAHGKPMLSRTTTKTRFITTAESKQREKLRKQTFDEEVDDDEISCDESSLILFNVPLHNDLITKNL</sequence>
<proteinExistence type="predicted"/>
<evidence type="ECO:0000313" key="3">
    <source>
        <dbReference type="Proteomes" id="UP000253472"/>
    </source>
</evidence>
<gene>
    <name evidence="2" type="ORF">Cantr_05951</name>
</gene>
<keyword evidence="3" id="KW-1185">Reference proteome</keyword>
<feature type="region of interest" description="Disordered" evidence="1">
    <location>
        <begin position="1"/>
        <end position="22"/>
    </location>
</feature>
<organism evidence="2 3">
    <name type="scientific">Candida viswanathii</name>
    <dbReference type="NCBI Taxonomy" id="5486"/>
    <lineage>
        <taxon>Eukaryota</taxon>
        <taxon>Fungi</taxon>
        <taxon>Dikarya</taxon>
        <taxon>Ascomycota</taxon>
        <taxon>Saccharomycotina</taxon>
        <taxon>Pichiomycetes</taxon>
        <taxon>Debaryomycetaceae</taxon>
        <taxon>Candida/Lodderomyces clade</taxon>
        <taxon>Candida</taxon>
    </lineage>
</organism>
<dbReference type="Proteomes" id="UP000253472">
    <property type="component" value="Unassembled WGS sequence"/>
</dbReference>
<evidence type="ECO:0000256" key="1">
    <source>
        <dbReference type="SAM" id="MobiDB-lite"/>
    </source>
</evidence>
<dbReference type="EMBL" id="QLNQ01000029">
    <property type="protein sequence ID" value="RCK55732.1"/>
    <property type="molecule type" value="Genomic_DNA"/>
</dbReference>